<keyword evidence="3" id="KW-0808">Transferase</keyword>
<proteinExistence type="inferred from homology"/>
<dbReference type="GO" id="GO:0005524">
    <property type="term" value="F:ATP binding"/>
    <property type="evidence" value="ECO:0007669"/>
    <property type="project" value="UniProtKB-UniRule"/>
</dbReference>
<dbReference type="InterPro" id="IPR050660">
    <property type="entry name" value="NEK_Ser/Thr_kinase"/>
</dbReference>
<evidence type="ECO:0000259" key="9">
    <source>
        <dbReference type="PROSITE" id="PS50011"/>
    </source>
</evidence>
<dbReference type="PROSITE" id="PS00107">
    <property type="entry name" value="PROTEIN_KINASE_ATP"/>
    <property type="match status" value="1"/>
</dbReference>
<dbReference type="OrthoDB" id="266718at2759"/>
<dbReference type="InterPro" id="IPR017441">
    <property type="entry name" value="Protein_kinase_ATP_BS"/>
</dbReference>
<dbReference type="InterPro" id="IPR036770">
    <property type="entry name" value="Ankyrin_rpt-contain_sf"/>
</dbReference>
<feature type="domain" description="Protein kinase" evidence="9">
    <location>
        <begin position="62"/>
        <end position="311"/>
    </location>
</feature>
<gene>
    <name evidence="10" type="ORF">GMRT_24788</name>
</gene>
<organism evidence="10 11">
    <name type="scientific">Giardia muris</name>
    <dbReference type="NCBI Taxonomy" id="5742"/>
    <lineage>
        <taxon>Eukaryota</taxon>
        <taxon>Metamonada</taxon>
        <taxon>Diplomonadida</taxon>
        <taxon>Hexamitidae</taxon>
        <taxon>Giardiinae</taxon>
        <taxon>Giardia</taxon>
    </lineage>
</organism>
<evidence type="ECO:0000256" key="1">
    <source>
        <dbReference type="ARBA" id="ARBA00010886"/>
    </source>
</evidence>
<dbReference type="VEuPathDB" id="GiardiaDB:GMRT_24788"/>
<evidence type="ECO:0000313" key="10">
    <source>
        <dbReference type="EMBL" id="TNJ26493.1"/>
    </source>
</evidence>
<dbReference type="EC" id="2.7.11.1" evidence="2"/>
<feature type="binding site" evidence="7">
    <location>
        <position position="89"/>
    </location>
    <ligand>
        <name>ATP</name>
        <dbReference type="ChEBI" id="CHEBI:30616"/>
    </ligand>
</feature>
<dbReference type="Proteomes" id="UP000315496">
    <property type="component" value="Chromosome 5"/>
</dbReference>
<evidence type="ECO:0000256" key="4">
    <source>
        <dbReference type="ARBA" id="ARBA00022741"/>
    </source>
</evidence>
<dbReference type="PANTHER" id="PTHR43671:SF13">
    <property type="entry name" value="SERINE_THREONINE-PROTEIN KINASE NEK2"/>
    <property type="match status" value="1"/>
</dbReference>
<accession>A0A4Z1SXS9</accession>
<evidence type="ECO:0000256" key="2">
    <source>
        <dbReference type="ARBA" id="ARBA00012513"/>
    </source>
</evidence>
<comment type="similarity">
    <text evidence="1">Belongs to the protein kinase superfamily. NEK Ser/Thr protein kinase family. NIMA subfamily.</text>
</comment>
<evidence type="ECO:0000256" key="5">
    <source>
        <dbReference type="ARBA" id="ARBA00022777"/>
    </source>
</evidence>
<keyword evidence="5 10" id="KW-0418">Kinase</keyword>
<dbReference type="InterPro" id="IPR011009">
    <property type="entry name" value="Kinase-like_dom_sf"/>
</dbReference>
<dbReference type="PROSITE" id="PS00108">
    <property type="entry name" value="PROTEIN_KINASE_ST"/>
    <property type="match status" value="1"/>
</dbReference>
<dbReference type="SUPFAM" id="SSF56112">
    <property type="entry name" value="Protein kinase-like (PK-like)"/>
    <property type="match status" value="1"/>
</dbReference>
<dbReference type="GO" id="GO:0004674">
    <property type="term" value="F:protein serine/threonine kinase activity"/>
    <property type="evidence" value="ECO:0007669"/>
    <property type="project" value="UniProtKB-KW"/>
</dbReference>
<keyword evidence="8" id="KW-0723">Serine/threonine-protein kinase</keyword>
<dbReference type="Gene3D" id="1.25.40.20">
    <property type="entry name" value="Ankyrin repeat-containing domain"/>
    <property type="match status" value="1"/>
</dbReference>
<dbReference type="Pfam" id="PF00069">
    <property type="entry name" value="Pkinase"/>
    <property type="match status" value="1"/>
</dbReference>
<dbReference type="Gene3D" id="1.10.510.10">
    <property type="entry name" value="Transferase(Phosphotransferase) domain 1"/>
    <property type="match status" value="1"/>
</dbReference>
<protein>
    <recommendedName>
        <fullName evidence="2">non-specific serine/threonine protein kinase</fullName>
        <ecNumber evidence="2">2.7.11.1</ecNumber>
    </recommendedName>
</protein>
<dbReference type="SMART" id="SM00220">
    <property type="entry name" value="S_TKc"/>
    <property type="match status" value="1"/>
</dbReference>
<reference evidence="10 11" key="1">
    <citation type="submission" date="2019-05" db="EMBL/GenBank/DDBJ databases">
        <title>The compact genome of Giardia muris reveals important steps in the evolution of intestinal protozoan parasites.</title>
        <authorList>
            <person name="Xu F."/>
            <person name="Jimenez-Gonzalez A."/>
            <person name="Einarsson E."/>
            <person name="Astvaldsson A."/>
            <person name="Peirasmaki D."/>
            <person name="Eckmann L."/>
            <person name="Andersson J.O."/>
            <person name="Svard S.G."/>
            <person name="Jerlstrom-Hultqvist J."/>
        </authorList>
    </citation>
    <scope>NUCLEOTIDE SEQUENCE [LARGE SCALE GENOMIC DNA]</scope>
    <source>
        <strain evidence="10 11">Roberts-Thomson</strain>
    </source>
</reference>
<evidence type="ECO:0000256" key="3">
    <source>
        <dbReference type="ARBA" id="ARBA00022679"/>
    </source>
</evidence>
<dbReference type="InterPro" id="IPR008271">
    <property type="entry name" value="Ser/Thr_kinase_AS"/>
</dbReference>
<comment type="caution">
    <text evidence="10">The sequence shown here is derived from an EMBL/GenBank/DDBJ whole genome shotgun (WGS) entry which is preliminary data.</text>
</comment>
<dbReference type="PROSITE" id="PS50011">
    <property type="entry name" value="PROTEIN_KINASE_DOM"/>
    <property type="match status" value="1"/>
</dbReference>
<name>A0A4Z1SXS9_GIAMU</name>
<keyword evidence="6 7" id="KW-0067">ATP-binding</keyword>
<dbReference type="PANTHER" id="PTHR43671">
    <property type="entry name" value="SERINE/THREONINE-PROTEIN KINASE NEK"/>
    <property type="match status" value="1"/>
</dbReference>
<sequence>MTALMHAVGGGHEECVGLLLLERDLKDGEGRTAAEHAVDEKMRRVLMHQPTLPRLPDSLSGYHLTAVLGEGTFGVVYAAHKSGWNVAVKVVNLGGYSEEGREKLRKEVEILLSLNHPNVLRCLETGEDSLENTFALVTELCCGDLRDEMKERRRAGRPYTDREVWKTIREVAAALAYLHEKRIVHRDLKPANILVASDGKCVLADFGLAKVLEDSSRMSTILGTLLYMAPEIHQGENYNKSVDVWALGVVGYEMCTGMRPFSTVPAILERGPPAIENRDGGLVTLIFRMLSKDPKDRPAAREVLEEAERHQ</sequence>
<evidence type="ECO:0000256" key="7">
    <source>
        <dbReference type="PROSITE-ProRule" id="PRU10141"/>
    </source>
</evidence>
<evidence type="ECO:0000256" key="8">
    <source>
        <dbReference type="RuleBase" id="RU000304"/>
    </source>
</evidence>
<evidence type="ECO:0000256" key="6">
    <source>
        <dbReference type="ARBA" id="ARBA00022840"/>
    </source>
</evidence>
<dbReference type="EMBL" id="VDLU01000005">
    <property type="protein sequence ID" value="TNJ26493.1"/>
    <property type="molecule type" value="Genomic_DNA"/>
</dbReference>
<dbReference type="InterPro" id="IPR000719">
    <property type="entry name" value="Prot_kinase_dom"/>
</dbReference>
<dbReference type="AlphaFoldDB" id="A0A4Z1SXS9"/>
<keyword evidence="11" id="KW-1185">Reference proteome</keyword>
<evidence type="ECO:0000313" key="11">
    <source>
        <dbReference type="Proteomes" id="UP000315496"/>
    </source>
</evidence>
<keyword evidence="4 7" id="KW-0547">Nucleotide-binding</keyword>